<dbReference type="RefSeq" id="WP_062329427.1">
    <property type="nucleotide sequence ID" value="NZ_CP014476.1"/>
</dbReference>
<dbReference type="InterPro" id="IPR010131">
    <property type="entry name" value="MdtP/NodT-like"/>
</dbReference>
<dbReference type="AlphaFoldDB" id="A0A126T906"/>
<dbReference type="Proteomes" id="UP000030512">
    <property type="component" value="Chromosome"/>
</dbReference>
<feature type="chain" id="PRO_5007274561" evidence="3">
    <location>
        <begin position="23"/>
        <end position="440"/>
    </location>
</feature>
<proteinExistence type="inferred from homology"/>
<keyword evidence="3" id="KW-0732">Signal</keyword>
<accession>A0A126T906</accession>
<dbReference type="OrthoDB" id="237412at2"/>
<evidence type="ECO:0000256" key="1">
    <source>
        <dbReference type="ARBA" id="ARBA00007613"/>
    </source>
</evidence>
<sequence>MMPFIFRRFPFPLIALSLTACTPPGAGLHDVADDLEQRTGQRFAETRADETAWPANVSLADGLSDDELVSLALWNNAAFRATLADLGLSRADLVQAGMLPNPTFSMLVPWGAKPLELTIRYPLEIFWLRPQRVELAKLDVEQTAQRLVQTGLDLIRDVRLAHAELTLAKERLQLAQSTVTLSHNIAELTQARLRAGDASELEVTNAQVDALQAQEQQSRLQHDCEIANERLRHLVGLSLEQWPNVISTEASANGEKLESEKLVAEALLARPDLRAAEINVQAAGERIGLARAEVFNFTASLNAKQVNGPLLAGPGLDVTLPIVNQNQGGIAQAQARFDKAARQYVATRQRIALDVREAHARLQQASESLKQWQQTILPPLRAAIQDAENAYAAGNVTYLFVLETQRRWLDAQLKTAQAAADLRRARAELERSVGQSLKPA</sequence>
<dbReference type="EMBL" id="CP014476">
    <property type="protein sequence ID" value="AMK78579.1"/>
    <property type="molecule type" value="Genomic_DNA"/>
</dbReference>
<protein>
    <submittedName>
        <fullName evidence="4">Transporter</fullName>
    </submittedName>
</protein>
<dbReference type="STRING" id="1538553.JT25_019130"/>
<dbReference type="Pfam" id="PF02321">
    <property type="entry name" value="OEP"/>
    <property type="match status" value="2"/>
</dbReference>
<keyword evidence="2" id="KW-0175">Coiled coil</keyword>
<evidence type="ECO:0000256" key="2">
    <source>
        <dbReference type="SAM" id="Coils"/>
    </source>
</evidence>
<evidence type="ECO:0000313" key="4">
    <source>
        <dbReference type="EMBL" id="AMK78579.1"/>
    </source>
</evidence>
<dbReference type="KEGG" id="mdn:JT25_019130"/>
<dbReference type="PANTHER" id="PTHR30203">
    <property type="entry name" value="OUTER MEMBRANE CATION EFFLUX PROTEIN"/>
    <property type="match status" value="1"/>
</dbReference>
<gene>
    <name evidence="4" type="ORF">JT25_019130</name>
</gene>
<feature type="signal peptide" evidence="3">
    <location>
        <begin position="1"/>
        <end position="22"/>
    </location>
</feature>
<dbReference type="SUPFAM" id="SSF56954">
    <property type="entry name" value="Outer membrane efflux proteins (OEP)"/>
    <property type="match status" value="1"/>
</dbReference>
<evidence type="ECO:0000256" key="3">
    <source>
        <dbReference type="SAM" id="SignalP"/>
    </source>
</evidence>
<organism evidence="4 5">
    <name type="scientific">Methylomonas denitrificans</name>
    <dbReference type="NCBI Taxonomy" id="1538553"/>
    <lineage>
        <taxon>Bacteria</taxon>
        <taxon>Pseudomonadati</taxon>
        <taxon>Pseudomonadota</taxon>
        <taxon>Gammaproteobacteria</taxon>
        <taxon>Methylococcales</taxon>
        <taxon>Methylococcaceae</taxon>
        <taxon>Methylomonas</taxon>
    </lineage>
</organism>
<keyword evidence="5" id="KW-1185">Reference proteome</keyword>
<dbReference type="Gene3D" id="1.20.1600.10">
    <property type="entry name" value="Outer membrane efflux proteins (OEP)"/>
    <property type="match status" value="1"/>
</dbReference>
<evidence type="ECO:0000313" key="5">
    <source>
        <dbReference type="Proteomes" id="UP000030512"/>
    </source>
</evidence>
<reference evidence="4 5" key="1">
    <citation type="journal article" date="2015" name="Environ. Microbiol.">
        <title>Methane oxidation coupled to nitrate reduction under hypoxia by the Gammaproteobacterium Methylomonas denitrificans, sp. nov. type strain FJG1.</title>
        <authorList>
            <person name="Kits K.D."/>
            <person name="Klotz M.G."/>
            <person name="Stein L.Y."/>
        </authorList>
    </citation>
    <scope>NUCLEOTIDE SEQUENCE [LARGE SCALE GENOMIC DNA]</scope>
    <source>
        <strain evidence="4 5">FJG1</strain>
    </source>
</reference>
<dbReference type="InterPro" id="IPR003423">
    <property type="entry name" value="OMP_efflux"/>
</dbReference>
<dbReference type="PANTHER" id="PTHR30203:SF24">
    <property type="entry name" value="BLR4935 PROTEIN"/>
    <property type="match status" value="1"/>
</dbReference>
<dbReference type="PROSITE" id="PS51257">
    <property type="entry name" value="PROKAR_LIPOPROTEIN"/>
    <property type="match status" value="1"/>
</dbReference>
<feature type="coiled-coil region" evidence="2">
    <location>
        <begin position="330"/>
        <end position="375"/>
    </location>
</feature>
<name>A0A126T906_9GAMM</name>
<comment type="similarity">
    <text evidence="1">Belongs to the outer membrane factor (OMF) (TC 1.B.17) family.</text>
</comment>
<dbReference type="GO" id="GO:0015562">
    <property type="term" value="F:efflux transmembrane transporter activity"/>
    <property type="evidence" value="ECO:0007669"/>
    <property type="project" value="InterPro"/>
</dbReference>